<feature type="region of interest" description="Disordered" evidence="2">
    <location>
        <begin position="50"/>
        <end position="150"/>
    </location>
</feature>
<gene>
    <name evidence="3" type="ORF">M153_289000686</name>
</gene>
<feature type="compositionally biased region" description="Polar residues" evidence="2">
    <location>
        <begin position="50"/>
        <end position="66"/>
    </location>
</feature>
<proteinExistence type="predicted"/>
<accession>A0A0R0M5G8</accession>
<protein>
    <submittedName>
        <fullName evidence="3">Uncharacterized protein</fullName>
    </submittedName>
</protein>
<name>A0A0R0M5G8_9MICR</name>
<organism evidence="3 4">
    <name type="scientific">Pseudoloma neurophilia</name>
    <dbReference type="NCBI Taxonomy" id="146866"/>
    <lineage>
        <taxon>Eukaryota</taxon>
        <taxon>Fungi</taxon>
        <taxon>Fungi incertae sedis</taxon>
        <taxon>Microsporidia</taxon>
        <taxon>Pseudoloma</taxon>
    </lineage>
</organism>
<sequence>MISFIGYLKVITTAYYHGDQKEYNPAQQEEPLRDHLDSLVQHTQADHSDQFYNPQELDPSSHSDQFYNPEEPGTSTHSDLYTPQELGPSSHSDQFYNPQELGPSSHSDQFYNPEEPGTSTHSDLYTPQEPGHSTHSDQHSIQQEPSSFDQSDLFVVRKNGGRHKSASIYRKVDKSNDPCLRFISYATKVDILNNIADTQRYNFILLNDFHFSTVIVDKAVFNVKDEIGIKTIREWMEEITNDPSMHFIVPFSNQIFHFLKDFTNLFKKMLKNDKEFPQCDFEFLKESIEKFKNCITSHTTLLNHIEAYIAYLKKELEEVRTYRKSVLVSVEEPPSKNYISPEPKSQSSFAKLKPFMPRSNRKKKTSAFSPEEYGACSKSTYNQNLAPSIFSTPPIAQFTGIPHSSSDYRQNPTCPSWVNPLGQHFNRAILDKSLLIMFTITDFLQKALTAGHSTLQTCDLIYCYNHKQENPFRSDFVYELDQLRKRIHAEDLSNEKNEKEAKRILEMLFNEVDMLQQNSNIAM</sequence>
<keyword evidence="4" id="KW-1185">Reference proteome</keyword>
<evidence type="ECO:0000313" key="3">
    <source>
        <dbReference type="EMBL" id="KRH94353.1"/>
    </source>
</evidence>
<dbReference type="AlphaFoldDB" id="A0A0R0M5G8"/>
<dbReference type="Proteomes" id="UP000051530">
    <property type="component" value="Unassembled WGS sequence"/>
</dbReference>
<dbReference type="VEuPathDB" id="MicrosporidiaDB:M153_289000686"/>
<evidence type="ECO:0000313" key="4">
    <source>
        <dbReference type="Proteomes" id="UP000051530"/>
    </source>
</evidence>
<feature type="compositionally biased region" description="Polar residues" evidence="2">
    <location>
        <begin position="139"/>
        <end position="150"/>
    </location>
</feature>
<keyword evidence="1" id="KW-0175">Coiled coil</keyword>
<comment type="caution">
    <text evidence="3">The sequence shown here is derived from an EMBL/GenBank/DDBJ whole genome shotgun (WGS) entry which is preliminary data.</text>
</comment>
<dbReference type="EMBL" id="LGUB01000089">
    <property type="protein sequence ID" value="KRH94353.1"/>
    <property type="molecule type" value="Genomic_DNA"/>
</dbReference>
<evidence type="ECO:0000256" key="2">
    <source>
        <dbReference type="SAM" id="MobiDB-lite"/>
    </source>
</evidence>
<reference evidence="3 4" key="1">
    <citation type="submission" date="2015-07" db="EMBL/GenBank/DDBJ databases">
        <title>The genome of Pseudoloma neurophilia, a relevant intracellular parasite of the zebrafish.</title>
        <authorList>
            <person name="Ndikumana S."/>
            <person name="Pelin A."/>
            <person name="Sanders J."/>
            <person name="Corradi N."/>
        </authorList>
    </citation>
    <scope>NUCLEOTIDE SEQUENCE [LARGE SCALE GENOMIC DNA]</scope>
    <source>
        <strain evidence="3 4">MK1</strain>
    </source>
</reference>
<feature type="coiled-coil region" evidence="1">
    <location>
        <begin position="480"/>
        <end position="518"/>
    </location>
</feature>
<evidence type="ECO:0000256" key="1">
    <source>
        <dbReference type="SAM" id="Coils"/>
    </source>
</evidence>
<feature type="compositionally biased region" description="Polar residues" evidence="2">
    <location>
        <begin position="73"/>
        <end position="110"/>
    </location>
</feature>